<evidence type="ECO:0000256" key="3">
    <source>
        <dbReference type="ARBA" id="ARBA00023125"/>
    </source>
</evidence>
<comment type="caution">
    <text evidence="6">The sequence shown here is derived from an EMBL/GenBank/DDBJ whole genome shotgun (WGS) entry which is preliminary data.</text>
</comment>
<dbReference type="InterPro" id="IPR000847">
    <property type="entry name" value="LysR_HTH_N"/>
</dbReference>
<organism evidence="6 7">
    <name type="scientific">Pseudoalteromonas spongiae</name>
    <dbReference type="NCBI Taxonomy" id="298657"/>
    <lineage>
        <taxon>Bacteria</taxon>
        <taxon>Pseudomonadati</taxon>
        <taxon>Pseudomonadota</taxon>
        <taxon>Gammaproteobacteria</taxon>
        <taxon>Alteromonadales</taxon>
        <taxon>Pseudoalteromonadaceae</taxon>
        <taxon>Pseudoalteromonas</taxon>
    </lineage>
</organism>
<protein>
    <submittedName>
        <fullName evidence="6">LysR family transcriptional regulator</fullName>
    </submittedName>
</protein>
<dbReference type="Proteomes" id="UP001382455">
    <property type="component" value="Unassembled WGS sequence"/>
</dbReference>
<evidence type="ECO:0000256" key="2">
    <source>
        <dbReference type="ARBA" id="ARBA00023015"/>
    </source>
</evidence>
<dbReference type="SUPFAM" id="SSF46785">
    <property type="entry name" value="Winged helix' DNA-binding domain"/>
    <property type="match status" value="1"/>
</dbReference>
<evidence type="ECO:0000256" key="1">
    <source>
        <dbReference type="ARBA" id="ARBA00009437"/>
    </source>
</evidence>
<dbReference type="Gene3D" id="3.40.190.10">
    <property type="entry name" value="Periplasmic binding protein-like II"/>
    <property type="match status" value="2"/>
</dbReference>
<evidence type="ECO:0000259" key="5">
    <source>
        <dbReference type="PROSITE" id="PS50931"/>
    </source>
</evidence>
<keyword evidence="2" id="KW-0805">Transcription regulation</keyword>
<proteinExistence type="inferred from homology"/>
<accession>A0ABU8EXQ2</accession>
<dbReference type="Gene3D" id="1.10.10.10">
    <property type="entry name" value="Winged helix-like DNA-binding domain superfamily/Winged helix DNA-binding domain"/>
    <property type="match status" value="1"/>
</dbReference>
<evidence type="ECO:0000313" key="6">
    <source>
        <dbReference type="EMBL" id="MEI4551761.1"/>
    </source>
</evidence>
<evidence type="ECO:0000256" key="4">
    <source>
        <dbReference type="ARBA" id="ARBA00023163"/>
    </source>
</evidence>
<evidence type="ECO:0000313" key="7">
    <source>
        <dbReference type="Proteomes" id="UP001382455"/>
    </source>
</evidence>
<keyword evidence="3" id="KW-0238">DNA-binding</keyword>
<dbReference type="RefSeq" id="WP_336436682.1">
    <property type="nucleotide sequence ID" value="NZ_JBAWKS010000002.1"/>
</dbReference>
<dbReference type="InterPro" id="IPR050389">
    <property type="entry name" value="LysR-type_TF"/>
</dbReference>
<dbReference type="Pfam" id="PF00126">
    <property type="entry name" value="HTH_1"/>
    <property type="match status" value="1"/>
</dbReference>
<dbReference type="PROSITE" id="PS50931">
    <property type="entry name" value="HTH_LYSR"/>
    <property type="match status" value="1"/>
</dbReference>
<dbReference type="SUPFAM" id="SSF53850">
    <property type="entry name" value="Periplasmic binding protein-like II"/>
    <property type="match status" value="1"/>
</dbReference>
<name>A0ABU8EXQ2_9GAMM</name>
<dbReference type="PANTHER" id="PTHR30118">
    <property type="entry name" value="HTH-TYPE TRANSCRIPTIONAL REGULATOR LEUO-RELATED"/>
    <property type="match status" value="1"/>
</dbReference>
<keyword evidence="7" id="KW-1185">Reference proteome</keyword>
<keyword evidence="4" id="KW-0804">Transcription</keyword>
<dbReference type="PANTHER" id="PTHR30118:SF15">
    <property type="entry name" value="TRANSCRIPTIONAL REGULATORY PROTEIN"/>
    <property type="match status" value="1"/>
</dbReference>
<dbReference type="InterPro" id="IPR005119">
    <property type="entry name" value="LysR_subst-bd"/>
</dbReference>
<reference evidence="6 7" key="1">
    <citation type="submission" date="2023-12" db="EMBL/GenBank/DDBJ databases">
        <title>Friends and Foes: Symbiotic and Algicidal bacterial influence on Karenia brevis blooms.</title>
        <authorList>
            <person name="Fei C."/>
            <person name="Mohamed A.R."/>
            <person name="Booker A."/>
            <person name="Arshad M."/>
            <person name="Klass S."/>
            <person name="Ahn S."/>
            <person name="Gilbert P.M."/>
            <person name="Heil C.A."/>
            <person name="Martinez J.M."/>
            <person name="Amin S.A."/>
        </authorList>
    </citation>
    <scope>NUCLEOTIDE SEQUENCE [LARGE SCALE GENOMIC DNA]</scope>
    <source>
        <strain evidence="6 7">CE15</strain>
    </source>
</reference>
<comment type="similarity">
    <text evidence="1">Belongs to the LysR transcriptional regulatory family.</text>
</comment>
<dbReference type="InterPro" id="IPR036388">
    <property type="entry name" value="WH-like_DNA-bd_sf"/>
</dbReference>
<gene>
    <name evidence="6" type="ORF">WAE96_18945</name>
</gene>
<sequence>MVSIEETKWRNVDLNLLVAFSYLYRFESVSLAAEKNFVSQSAMSHSLSRLRILLDDELFVRVGHKMVATDFAHAVYPSIESMLQLVQQQVLKRDTFNAKTYQGVCRIGLTDYAEYIFAPAIFDLIRTQAPNAQISFVNVNRVNYRELSEQESLDLVIGSIPNLHNAFESELLYREQHMCLLNKEFAKRIMPITKHTLANIEHAIVSPDGSLTTQVDNLLSEDGLTRRVIVASRNFLTVQRLLLERELIAIVPKRMAEISLPNDALQSVTPPIKVPDFDISMLWLKRSRANEKHIWLRSIMKQVVS</sequence>
<feature type="domain" description="HTH lysR-type" evidence="5">
    <location>
        <begin position="12"/>
        <end position="69"/>
    </location>
</feature>
<dbReference type="EMBL" id="JBAWKS010000002">
    <property type="protein sequence ID" value="MEI4551761.1"/>
    <property type="molecule type" value="Genomic_DNA"/>
</dbReference>
<dbReference type="InterPro" id="IPR036390">
    <property type="entry name" value="WH_DNA-bd_sf"/>
</dbReference>
<dbReference type="Pfam" id="PF03466">
    <property type="entry name" value="LysR_substrate"/>
    <property type="match status" value="1"/>
</dbReference>